<reference evidence="2 3" key="1">
    <citation type="submission" date="2024-09" db="EMBL/GenBank/DDBJ databases">
        <authorList>
            <person name="Sun Q."/>
            <person name="Mori K."/>
        </authorList>
    </citation>
    <scope>NUCLEOTIDE SEQUENCE [LARGE SCALE GENOMIC DNA]</scope>
    <source>
        <strain evidence="2 3">ATCC 51285</strain>
    </source>
</reference>
<evidence type="ECO:0000256" key="1">
    <source>
        <dbReference type="SAM" id="Phobius"/>
    </source>
</evidence>
<evidence type="ECO:0008006" key="4">
    <source>
        <dbReference type="Google" id="ProtNLM"/>
    </source>
</evidence>
<dbReference type="Proteomes" id="UP001589628">
    <property type="component" value="Unassembled WGS sequence"/>
</dbReference>
<protein>
    <recommendedName>
        <fullName evidence="4">ATP synthase F0 subunit 8</fullName>
    </recommendedName>
</protein>
<accession>A0ABV5ZFG9</accession>
<name>A0ABV5ZFG9_9GAMM</name>
<feature type="transmembrane region" description="Helical" evidence="1">
    <location>
        <begin position="18"/>
        <end position="40"/>
    </location>
</feature>
<dbReference type="RefSeq" id="WP_027312252.1">
    <property type="nucleotide sequence ID" value="NZ_JBHLZN010000003.1"/>
</dbReference>
<organism evidence="2 3">
    <name type="scientific">Balneatrix alpica</name>
    <dbReference type="NCBI Taxonomy" id="75684"/>
    <lineage>
        <taxon>Bacteria</taxon>
        <taxon>Pseudomonadati</taxon>
        <taxon>Pseudomonadota</taxon>
        <taxon>Gammaproteobacteria</taxon>
        <taxon>Oceanospirillales</taxon>
        <taxon>Balneatrichaceae</taxon>
        <taxon>Balneatrix</taxon>
    </lineage>
</organism>
<gene>
    <name evidence="2" type="ORF">ACFFLH_10890</name>
</gene>
<sequence>MSDGATLLLFGWLFKQYIFWWIVSVRVFLPMFACFALAFLEKLNEYQPVRESTLQDNAQCFAEKRACAFLTEKVSSEVDFYILISNAQHGFC</sequence>
<keyword evidence="1" id="KW-0812">Transmembrane</keyword>
<keyword evidence="1" id="KW-0472">Membrane</keyword>
<dbReference type="EMBL" id="JBHLZN010000003">
    <property type="protein sequence ID" value="MFB9886921.1"/>
    <property type="molecule type" value="Genomic_DNA"/>
</dbReference>
<comment type="caution">
    <text evidence="2">The sequence shown here is derived from an EMBL/GenBank/DDBJ whole genome shotgun (WGS) entry which is preliminary data.</text>
</comment>
<keyword evidence="1" id="KW-1133">Transmembrane helix</keyword>
<evidence type="ECO:0000313" key="3">
    <source>
        <dbReference type="Proteomes" id="UP001589628"/>
    </source>
</evidence>
<proteinExistence type="predicted"/>
<keyword evidence="3" id="KW-1185">Reference proteome</keyword>
<evidence type="ECO:0000313" key="2">
    <source>
        <dbReference type="EMBL" id="MFB9886921.1"/>
    </source>
</evidence>